<evidence type="ECO:0000313" key="3">
    <source>
        <dbReference type="EMBL" id="PWZ03159.1"/>
    </source>
</evidence>
<feature type="region of interest" description="Disordered" evidence="1">
    <location>
        <begin position="799"/>
        <end position="845"/>
    </location>
</feature>
<dbReference type="SMART" id="SM00164">
    <property type="entry name" value="TBC"/>
    <property type="match status" value="1"/>
</dbReference>
<feature type="compositionally biased region" description="Polar residues" evidence="1">
    <location>
        <begin position="1090"/>
        <end position="1108"/>
    </location>
</feature>
<dbReference type="Pfam" id="PF00566">
    <property type="entry name" value="RabGAP-TBC"/>
    <property type="match status" value="1"/>
</dbReference>
<dbReference type="SUPFAM" id="SSF47923">
    <property type="entry name" value="Ypt/Rab-GAP domain of gyp1p"/>
    <property type="match status" value="3"/>
</dbReference>
<sequence length="1511" mass="160257">MSATRGRLNGAAAAAAAARDRSLLQLLDPTDLLPGHTTADLYSLRHLTLRGGLPDSPTWLRAQAWKVLLGYLPPEKKEWSATLSKRRKEYYQFLDDLSPQAGPTTAPGTPTDQTLSDRDVILDQIYKDLARSRKNGFAFYQATPRPSSSCPVAPLPDQIHDVGGEERHEPNAQQSSPSGRHVRRLDSRHRVLHRLALINRDFEQHLRVERMSSMATTKGKRKAREPPLILHLDNIPEGPAVGAGTDLELPIKSPPILLSPPSPGGLSRESSVHSFASAAETAADLSLERHAVDAADNAPADAPLQPPPERETPDIDTMLDRNWHSLLRILYLFALLNPSIGYVQGMNEALFTLLYVFGSATYPAQAVLSSAASTSSDLAAIDHDTTNMSEAGQLRDWNNAADLADLSSHAEADAFWCFSTLIAEMRELYEFDGIARQTPADNITGVAYRHGKTGMAGILCRFSLRLKWLDPDLWRDLRAYHLDPRLPYYSLRWLACLVSTELSLPSVMRIWDALLAEQEQGATSASPSSSKTEFLIDVCCAMLIHVRDQLPRSTDDINEEQEAFSYGMRFLQAYPDDDIGPVLEMATLFRQRRLAADLTGDGPPSIDDMDDADSESNPITGVASVRTRAAQTLRGWASAASAASSPMTVSRSAPGDTMGVSEQLATPAKSSWFGSVGRLRGLSLDPETPDASFSSSTGSAASAASTPSKASLSEMFAKYAEAVQSSDAAANLSKASTNLTAKAMARFGDISNREGGTHPSPGSSFGGRVSSGPVAGSVGSRMTSLGSMSAGIFNRNRRTASASQSFSSSASPFGGRGSPHTPDMTRWSRDTMPDFPLPNVSDSPAGRMEYVDSFGKRISMVNGRQTALPGSPALSEGRFDSAGGAYPLPSMRVAAKLGIYPGRQRETSGSTSPNGSRNGGPKPLLLSRSARPPREGSGGSPQPYQDEPSRKVSSGPLAHSMSRDPSWQDGRGSMAGSASGRSSRSISFTGSQRSSPSGSPDTSMTALQQADKLPPLPSLTGQSAAAALPPQASPASPSPSHSHVMGPVGLQGASAKDGKVPAGAFGRSNKPGAAASDVADQRISRPEFGQISSSSDIPLVQPGSTSISRPRAPNKKRTSGSTVGSQSASTAGSNTGNRLSSRTSLNTSGAEGLGGEGMILAGLEGVAVEESRLVATEPESLLPDECDVNLVAKHLRDSTVTADDQRPVTLRQWSVGDAVQLTDAPMPREPTDPVAAHNDTDGVADASVAIAQMPDTLAKYSLSDEPAFSGADGDEDGTRRDSTGRSSISGSVGGSSGGIIRTKRFTKSRTGSSSTTQQGSGRRSLAALRRSSRTSTGEAADTVAATTQLSELHEDDDVYGGVIITNGQGHENHEDETERNGDTGCNDSDMRASIDLPPFSAPAAPVPPGFDYPHSPTMDDSLDLRLHSPAYSTFDGRHGESELPMRKDVDGVSVPQDARFSRSSQGSYGSMAERYVNLDTYPIRPSSQNGSDAGDVPGSRNLHAANQNNYF</sequence>
<feature type="compositionally biased region" description="Polar residues" evidence="1">
    <location>
        <begin position="907"/>
        <end position="916"/>
    </location>
</feature>
<dbReference type="GO" id="GO:0005096">
    <property type="term" value="F:GTPase activator activity"/>
    <property type="evidence" value="ECO:0007669"/>
    <property type="project" value="TreeGrafter"/>
</dbReference>
<keyword evidence="4" id="KW-1185">Reference proteome</keyword>
<evidence type="ECO:0000256" key="1">
    <source>
        <dbReference type="SAM" id="MobiDB-lite"/>
    </source>
</evidence>
<feature type="compositionally biased region" description="Basic and acidic residues" evidence="1">
    <location>
        <begin position="158"/>
        <end position="170"/>
    </location>
</feature>
<dbReference type="InterPro" id="IPR000195">
    <property type="entry name" value="Rab-GAP-TBC_dom"/>
</dbReference>
<feature type="compositionally biased region" description="Low complexity" evidence="1">
    <location>
        <begin position="799"/>
        <end position="813"/>
    </location>
</feature>
<evidence type="ECO:0000313" key="4">
    <source>
        <dbReference type="Proteomes" id="UP000246740"/>
    </source>
</evidence>
<feature type="region of interest" description="Disordered" evidence="1">
    <location>
        <begin position="1479"/>
        <end position="1511"/>
    </location>
</feature>
<feature type="compositionally biased region" description="Low complexity" evidence="1">
    <location>
        <begin position="766"/>
        <end position="780"/>
    </location>
</feature>
<feature type="region of interest" description="Disordered" evidence="1">
    <location>
        <begin position="1262"/>
        <end position="1341"/>
    </location>
</feature>
<feature type="region of interest" description="Disordered" evidence="1">
    <location>
        <begin position="1366"/>
        <end position="1389"/>
    </location>
</feature>
<name>A0A317Y0K1_9BASI</name>
<feature type="compositionally biased region" description="Low complexity" evidence="1">
    <location>
        <begin position="1022"/>
        <end position="1043"/>
    </location>
</feature>
<feature type="compositionally biased region" description="Polar residues" evidence="1">
    <location>
        <begin position="1119"/>
        <end position="1149"/>
    </location>
</feature>
<gene>
    <name evidence="3" type="ORF">BCV70DRAFT_197397</name>
</gene>
<dbReference type="Proteomes" id="UP000246740">
    <property type="component" value="Unassembled WGS sequence"/>
</dbReference>
<reference evidence="3 4" key="1">
    <citation type="journal article" date="2018" name="Mol. Biol. Evol.">
        <title>Broad Genomic Sampling Reveals a Smut Pathogenic Ancestry of the Fungal Clade Ustilaginomycotina.</title>
        <authorList>
            <person name="Kijpornyongpan T."/>
            <person name="Mondo S.J."/>
            <person name="Barry K."/>
            <person name="Sandor L."/>
            <person name="Lee J."/>
            <person name="Lipzen A."/>
            <person name="Pangilinan J."/>
            <person name="LaButti K."/>
            <person name="Hainaut M."/>
            <person name="Henrissat B."/>
            <person name="Grigoriev I.V."/>
            <person name="Spatafora J.W."/>
            <person name="Aime M.C."/>
        </authorList>
    </citation>
    <scope>NUCLEOTIDE SEQUENCE [LARGE SCALE GENOMIC DNA]</scope>
    <source>
        <strain evidence="3 4">MCA 3645</strain>
    </source>
</reference>
<dbReference type="PANTHER" id="PTHR22957:SF27">
    <property type="entry name" value="TBC1 DOMAIN FAMILY MEMBER 13"/>
    <property type="match status" value="1"/>
</dbReference>
<dbReference type="PROSITE" id="PS50086">
    <property type="entry name" value="TBC_RABGAP"/>
    <property type="match status" value="1"/>
</dbReference>
<dbReference type="GO" id="GO:0006886">
    <property type="term" value="P:intracellular protein transport"/>
    <property type="evidence" value="ECO:0007669"/>
    <property type="project" value="TreeGrafter"/>
</dbReference>
<organism evidence="3 4">
    <name type="scientific">Testicularia cyperi</name>
    <dbReference type="NCBI Taxonomy" id="1882483"/>
    <lineage>
        <taxon>Eukaryota</taxon>
        <taxon>Fungi</taxon>
        <taxon>Dikarya</taxon>
        <taxon>Basidiomycota</taxon>
        <taxon>Ustilaginomycotina</taxon>
        <taxon>Ustilaginomycetes</taxon>
        <taxon>Ustilaginales</taxon>
        <taxon>Anthracoideaceae</taxon>
        <taxon>Testicularia</taxon>
    </lineage>
</organism>
<proteinExistence type="predicted"/>
<dbReference type="InParanoid" id="A0A317Y0K1"/>
<feature type="region of interest" description="Disordered" evidence="1">
    <location>
        <begin position="143"/>
        <end position="186"/>
    </location>
</feature>
<protein>
    <submittedName>
        <fullName evidence="3">RabGAP/TBC</fullName>
    </submittedName>
</protein>
<feature type="compositionally biased region" description="Low complexity" evidence="1">
    <location>
        <begin position="1308"/>
        <end position="1336"/>
    </location>
</feature>
<dbReference type="STRING" id="1882483.A0A317Y0K1"/>
<dbReference type="Gene3D" id="1.10.8.270">
    <property type="entry name" value="putative rabgap domain of human tbc1 domain family member 14 like domains"/>
    <property type="match status" value="1"/>
</dbReference>
<accession>A0A317Y0K1</accession>
<dbReference type="PANTHER" id="PTHR22957">
    <property type="entry name" value="TBC1 DOMAIN FAMILY MEMBER GTPASE-ACTIVATING PROTEIN"/>
    <property type="match status" value="1"/>
</dbReference>
<evidence type="ECO:0000259" key="2">
    <source>
        <dbReference type="PROSITE" id="PS50086"/>
    </source>
</evidence>
<feature type="region of interest" description="Disordered" evidence="1">
    <location>
        <begin position="903"/>
        <end position="1156"/>
    </location>
</feature>
<dbReference type="Gene3D" id="1.10.472.80">
    <property type="entry name" value="Ypt/Rab-GAP domain of gyp1p, domain 3"/>
    <property type="match status" value="1"/>
</dbReference>
<feature type="domain" description="Rab-GAP TBC" evidence="2">
    <location>
        <begin position="55"/>
        <end position="518"/>
    </location>
</feature>
<dbReference type="InterPro" id="IPR035969">
    <property type="entry name" value="Rab-GAP_TBC_sf"/>
</dbReference>
<feature type="compositionally biased region" description="Polar residues" evidence="1">
    <location>
        <begin position="996"/>
        <end position="1008"/>
    </location>
</feature>
<feature type="compositionally biased region" description="Low complexity" evidence="1">
    <location>
        <begin position="970"/>
        <end position="995"/>
    </location>
</feature>
<feature type="region of interest" description="Disordered" evidence="1">
    <location>
        <begin position="750"/>
        <end position="781"/>
    </location>
</feature>
<dbReference type="EMBL" id="KZ819188">
    <property type="protein sequence ID" value="PWZ03159.1"/>
    <property type="molecule type" value="Genomic_DNA"/>
</dbReference>
<dbReference type="OrthoDB" id="29853at2759"/>
<feature type="compositionally biased region" description="Basic and acidic residues" evidence="1">
    <location>
        <begin position="1370"/>
        <end position="1381"/>
    </location>
</feature>